<accession>A0A7W7H4Q1</accession>
<dbReference type="SUPFAM" id="SSF53822">
    <property type="entry name" value="Periplasmic binding protein-like I"/>
    <property type="match status" value="1"/>
</dbReference>
<proteinExistence type="predicted"/>
<dbReference type="PANTHER" id="PTHR30146">
    <property type="entry name" value="LACI-RELATED TRANSCRIPTIONAL REPRESSOR"/>
    <property type="match status" value="1"/>
</dbReference>
<feature type="domain" description="HTH lacI-type" evidence="4">
    <location>
        <begin position="14"/>
        <end position="67"/>
    </location>
</feature>
<dbReference type="Pfam" id="PF00356">
    <property type="entry name" value="LacI"/>
    <property type="match status" value="1"/>
</dbReference>
<protein>
    <submittedName>
        <fullName evidence="5">DNA-binding LacI/PurR family transcriptional regulator</fullName>
    </submittedName>
</protein>
<dbReference type="InterPro" id="IPR046335">
    <property type="entry name" value="LacI/GalR-like_sensor"/>
</dbReference>
<evidence type="ECO:0000313" key="5">
    <source>
        <dbReference type="EMBL" id="MBB4743888.1"/>
    </source>
</evidence>
<dbReference type="CDD" id="cd01392">
    <property type="entry name" value="HTH_LacI"/>
    <property type="match status" value="1"/>
</dbReference>
<gene>
    <name evidence="5" type="ORF">BJY16_007347</name>
</gene>
<dbReference type="SUPFAM" id="SSF47413">
    <property type="entry name" value="lambda repressor-like DNA-binding domains"/>
    <property type="match status" value="1"/>
</dbReference>
<dbReference type="PRINTS" id="PR00036">
    <property type="entry name" value="HTHLACI"/>
</dbReference>
<name>A0A7W7H4Q1_9ACTN</name>
<dbReference type="PANTHER" id="PTHR30146:SF109">
    <property type="entry name" value="HTH-TYPE TRANSCRIPTIONAL REGULATOR GALS"/>
    <property type="match status" value="1"/>
</dbReference>
<dbReference type="Proteomes" id="UP000546162">
    <property type="component" value="Unassembled WGS sequence"/>
</dbReference>
<dbReference type="SMART" id="SM00354">
    <property type="entry name" value="HTH_LACI"/>
    <property type="match status" value="1"/>
</dbReference>
<dbReference type="CDD" id="cd06267">
    <property type="entry name" value="PBP1_LacI_sugar_binding-like"/>
    <property type="match status" value="1"/>
</dbReference>
<evidence type="ECO:0000256" key="2">
    <source>
        <dbReference type="ARBA" id="ARBA00023125"/>
    </source>
</evidence>
<dbReference type="InterPro" id="IPR000843">
    <property type="entry name" value="HTH_LacI"/>
</dbReference>
<dbReference type="PROSITE" id="PS50932">
    <property type="entry name" value="HTH_LACI_2"/>
    <property type="match status" value="1"/>
</dbReference>
<dbReference type="RefSeq" id="WP_185044129.1">
    <property type="nucleotide sequence ID" value="NZ_BAABFG010000005.1"/>
</dbReference>
<dbReference type="PROSITE" id="PS00356">
    <property type="entry name" value="HTH_LACI_1"/>
    <property type="match status" value="1"/>
</dbReference>
<sequence length="343" mass="36356">MSAPGPPARTGKRATVHDIAAAAGVSRGTVSRVLNGGYVSVTARAAIERAIREVGYVPNTAARNLVMQRSQAVGFIVLEPHTLFLEDPNIGGIMLGANAALSAADYQMVNLVVDSERDTARITRYLSGGFVDGAIIVSARSHDPIIQVVGGLALPSVFVGHPRDLHPEIPYVGIDNLASAEEITRRLLATGRRRIGMIAAAVDRDSGADRLAGFQRALGPLFDESLVAEVPVYDFACGAKGMRTLLEREPELDGVFAAADSVAAGAMEALRESGHRVPQDIGVVGFDNSSWATRTRPHLSTVHQPADDIGSHAADMVLRQLRGDPIAERGLLLPSPVVWRDSA</sequence>
<dbReference type="Gene3D" id="3.40.50.2300">
    <property type="match status" value="2"/>
</dbReference>
<dbReference type="GO" id="GO:0000976">
    <property type="term" value="F:transcription cis-regulatory region binding"/>
    <property type="evidence" value="ECO:0007669"/>
    <property type="project" value="TreeGrafter"/>
</dbReference>
<keyword evidence="1" id="KW-0805">Transcription regulation</keyword>
<comment type="caution">
    <text evidence="5">The sequence shown here is derived from an EMBL/GenBank/DDBJ whole genome shotgun (WGS) entry which is preliminary data.</text>
</comment>
<dbReference type="AlphaFoldDB" id="A0A7W7H4Q1"/>
<organism evidence="5 6">
    <name type="scientific">Actinoplanes octamycinicus</name>
    <dbReference type="NCBI Taxonomy" id="135948"/>
    <lineage>
        <taxon>Bacteria</taxon>
        <taxon>Bacillati</taxon>
        <taxon>Actinomycetota</taxon>
        <taxon>Actinomycetes</taxon>
        <taxon>Micromonosporales</taxon>
        <taxon>Micromonosporaceae</taxon>
        <taxon>Actinoplanes</taxon>
    </lineage>
</organism>
<dbReference type="GO" id="GO:0003700">
    <property type="term" value="F:DNA-binding transcription factor activity"/>
    <property type="evidence" value="ECO:0007669"/>
    <property type="project" value="TreeGrafter"/>
</dbReference>
<keyword evidence="6" id="KW-1185">Reference proteome</keyword>
<evidence type="ECO:0000313" key="6">
    <source>
        <dbReference type="Proteomes" id="UP000546162"/>
    </source>
</evidence>
<dbReference type="InterPro" id="IPR010982">
    <property type="entry name" value="Lambda_DNA-bd_dom_sf"/>
</dbReference>
<dbReference type="Gene3D" id="1.10.260.40">
    <property type="entry name" value="lambda repressor-like DNA-binding domains"/>
    <property type="match status" value="1"/>
</dbReference>
<evidence type="ECO:0000256" key="1">
    <source>
        <dbReference type="ARBA" id="ARBA00023015"/>
    </source>
</evidence>
<dbReference type="EMBL" id="JACHNB010000001">
    <property type="protein sequence ID" value="MBB4743888.1"/>
    <property type="molecule type" value="Genomic_DNA"/>
</dbReference>
<dbReference type="InterPro" id="IPR028082">
    <property type="entry name" value="Peripla_BP_I"/>
</dbReference>
<reference evidence="5 6" key="1">
    <citation type="submission" date="2020-08" db="EMBL/GenBank/DDBJ databases">
        <title>Sequencing the genomes of 1000 actinobacteria strains.</title>
        <authorList>
            <person name="Klenk H.-P."/>
        </authorList>
    </citation>
    <scope>NUCLEOTIDE SEQUENCE [LARGE SCALE GENOMIC DNA]</scope>
    <source>
        <strain evidence="5 6">DSM 45809</strain>
    </source>
</reference>
<dbReference type="Pfam" id="PF13377">
    <property type="entry name" value="Peripla_BP_3"/>
    <property type="match status" value="1"/>
</dbReference>
<keyword evidence="2 5" id="KW-0238">DNA-binding</keyword>
<evidence type="ECO:0000259" key="4">
    <source>
        <dbReference type="PROSITE" id="PS50932"/>
    </source>
</evidence>
<keyword evidence="3" id="KW-0804">Transcription</keyword>
<evidence type="ECO:0000256" key="3">
    <source>
        <dbReference type="ARBA" id="ARBA00023163"/>
    </source>
</evidence>